<dbReference type="SMART" id="SM00382">
    <property type="entry name" value="AAA"/>
    <property type="match status" value="1"/>
</dbReference>
<dbReference type="Pfam" id="PF00158">
    <property type="entry name" value="Sigma54_activat"/>
    <property type="match status" value="1"/>
</dbReference>
<evidence type="ECO:0000259" key="3">
    <source>
        <dbReference type="PROSITE" id="PS50045"/>
    </source>
</evidence>
<dbReference type="InterPro" id="IPR025943">
    <property type="entry name" value="Sigma_54_int_dom_ATP-bd_2"/>
</dbReference>
<dbReference type="Gene3D" id="3.40.50.300">
    <property type="entry name" value="P-loop containing nucleotide triphosphate hydrolases"/>
    <property type="match status" value="1"/>
</dbReference>
<dbReference type="Gene3D" id="1.10.10.60">
    <property type="entry name" value="Homeodomain-like"/>
    <property type="match status" value="1"/>
</dbReference>
<dbReference type="InterPro" id="IPR002078">
    <property type="entry name" value="Sigma_54_int"/>
</dbReference>
<dbReference type="InterPro" id="IPR003593">
    <property type="entry name" value="AAA+_ATPase"/>
</dbReference>
<organism evidence="4 5">
    <name type="scientific">Algoriphagus limi</name>
    <dbReference type="NCBI Taxonomy" id="2975273"/>
    <lineage>
        <taxon>Bacteria</taxon>
        <taxon>Pseudomonadati</taxon>
        <taxon>Bacteroidota</taxon>
        <taxon>Cytophagia</taxon>
        <taxon>Cytophagales</taxon>
        <taxon>Cyclobacteriaceae</taxon>
        <taxon>Algoriphagus</taxon>
    </lineage>
</organism>
<dbReference type="InterPro" id="IPR027417">
    <property type="entry name" value="P-loop_NTPase"/>
</dbReference>
<gene>
    <name evidence="4" type="ORF">NY014_00440</name>
</gene>
<dbReference type="PANTHER" id="PTHR32071">
    <property type="entry name" value="TRANSCRIPTIONAL REGULATORY PROTEIN"/>
    <property type="match status" value="1"/>
</dbReference>
<evidence type="ECO:0000313" key="5">
    <source>
        <dbReference type="Proteomes" id="UP001206788"/>
    </source>
</evidence>
<keyword evidence="2" id="KW-0067">ATP-binding</keyword>
<proteinExistence type="predicted"/>
<dbReference type="Gene3D" id="1.10.8.60">
    <property type="match status" value="1"/>
</dbReference>
<dbReference type="Proteomes" id="UP001206788">
    <property type="component" value="Unassembled WGS sequence"/>
</dbReference>
<evidence type="ECO:0000256" key="2">
    <source>
        <dbReference type="ARBA" id="ARBA00022840"/>
    </source>
</evidence>
<comment type="caution">
    <text evidence="4">The sequence shown here is derived from an EMBL/GenBank/DDBJ whole genome shotgun (WGS) entry which is preliminary data.</text>
</comment>
<sequence length="489" mass="56145">MRILISWQAYNHDYSDSSRESMTRYPNKSGPSYSIHQFFWEDSSYEKHILLNSSDKENDIKNFKNFLSTLKEDFPNRKIEGRKIPIEDVISVSEIISKLNPLLAEFAQDELECYISPGTPAMQTAWYLLGTTYKRNLKLFQTRPKKFTEDGKPERIYINLDSDLFPANITAAEKVIDSPNIKSGNGIKITKSLKPIYLKAEKIAQTDQVGVLILGENGTGKENLAKYIHDNSNRKHKPFLAVNCAAYSDELLRSELFGYEKGAFTGANEKKKGIIEAAQGGTVFLDEIGDISSKMQVSLLRVLQERKIQPVGSTKEVEINVRFITATNRNLEELCEAEKFRWDLFFRLAVTTLQLPALRDRGGDEIEEMIHHFNEQMVDKFPKKEKLKISSEVIKKLRLYAFKGNIRELQNLFIQFYTFCENEVKASDLPNRIIENKGDPRSLMEVEKNQILKIYREGRRSLVEMAGILGCTRDTLRKKLKEYGVYGGD</sequence>
<dbReference type="SUPFAM" id="SSF52540">
    <property type="entry name" value="P-loop containing nucleoside triphosphate hydrolases"/>
    <property type="match status" value="1"/>
</dbReference>
<feature type="domain" description="Sigma-54 factor interaction" evidence="3">
    <location>
        <begin position="186"/>
        <end position="418"/>
    </location>
</feature>
<dbReference type="PROSITE" id="PS50045">
    <property type="entry name" value="SIGMA54_INTERACT_4"/>
    <property type="match status" value="1"/>
</dbReference>
<dbReference type="EMBL" id="JANWGH010000001">
    <property type="protein sequence ID" value="MCS5488872.1"/>
    <property type="molecule type" value="Genomic_DNA"/>
</dbReference>
<keyword evidence="5" id="KW-1185">Reference proteome</keyword>
<dbReference type="PANTHER" id="PTHR32071:SF57">
    <property type="entry name" value="C4-DICARBOXYLATE TRANSPORT TRANSCRIPTIONAL REGULATORY PROTEIN DCTD"/>
    <property type="match status" value="1"/>
</dbReference>
<dbReference type="SUPFAM" id="SSF46689">
    <property type="entry name" value="Homeodomain-like"/>
    <property type="match status" value="1"/>
</dbReference>
<reference evidence="4 5" key="1">
    <citation type="submission" date="2022-08" db="EMBL/GenBank/DDBJ databases">
        <title>Algoriphagus sp. CAU 1643 isolated from mud.</title>
        <authorList>
            <person name="Kim W."/>
        </authorList>
    </citation>
    <scope>NUCLEOTIDE SEQUENCE [LARGE SCALE GENOMIC DNA]</scope>
    <source>
        <strain evidence="4 5">CAU 1643</strain>
    </source>
</reference>
<accession>A0ABT2G4J2</accession>
<protein>
    <submittedName>
        <fullName evidence="4">Sigma-54 dependent transcriptional regulator</fullName>
    </submittedName>
</protein>
<keyword evidence="1" id="KW-0547">Nucleotide-binding</keyword>
<dbReference type="PROSITE" id="PS00676">
    <property type="entry name" value="SIGMA54_INTERACT_2"/>
    <property type="match status" value="1"/>
</dbReference>
<dbReference type="CDD" id="cd00009">
    <property type="entry name" value="AAA"/>
    <property type="match status" value="1"/>
</dbReference>
<dbReference type="InterPro" id="IPR009057">
    <property type="entry name" value="Homeodomain-like_sf"/>
</dbReference>
<evidence type="ECO:0000313" key="4">
    <source>
        <dbReference type="EMBL" id="MCS5488872.1"/>
    </source>
</evidence>
<dbReference type="InterPro" id="IPR058031">
    <property type="entry name" value="AAA_lid_NorR"/>
</dbReference>
<name>A0ABT2G4J2_9BACT</name>
<dbReference type="RefSeq" id="WP_259412555.1">
    <property type="nucleotide sequence ID" value="NZ_JANWGH010000001.1"/>
</dbReference>
<dbReference type="Pfam" id="PF25601">
    <property type="entry name" value="AAA_lid_14"/>
    <property type="match status" value="1"/>
</dbReference>
<evidence type="ECO:0000256" key="1">
    <source>
        <dbReference type="ARBA" id="ARBA00022741"/>
    </source>
</evidence>